<evidence type="ECO:0000256" key="2">
    <source>
        <dbReference type="ARBA" id="ARBA00022679"/>
    </source>
</evidence>
<gene>
    <name evidence="5" type="primary">ubiG</name>
    <name evidence="6" type="ORF">DS2_15224</name>
</gene>
<dbReference type="eggNOG" id="COG2227">
    <property type="taxonomic scope" value="Bacteria"/>
</dbReference>
<dbReference type="EC" id="2.1.1.64" evidence="5"/>
<comment type="pathway">
    <text evidence="5">Cofactor biosynthesis; ubiquinone biosynthesis.</text>
</comment>
<evidence type="ECO:0000256" key="5">
    <source>
        <dbReference type="HAMAP-Rule" id="MF_00472"/>
    </source>
</evidence>
<comment type="caution">
    <text evidence="5">Lacks conserved residue(s) required for the propagation of feature annotation.</text>
</comment>
<organism evidence="6 7">
    <name type="scientific">Catenovulum agarivorans DS-2</name>
    <dbReference type="NCBI Taxonomy" id="1328313"/>
    <lineage>
        <taxon>Bacteria</taxon>
        <taxon>Pseudomonadati</taxon>
        <taxon>Pseudomonadota</taxon>
        <taxon>Gammaproteobacteria</taxon>
        <taxon>Alteromonadales</taxon>
        <taxon>Alteromonadaceae</taxon>
        <taxon>Catenovulum</taxon>
    </lineage>
</organism>
<dbReference type="NCBIfam" id="TIGR01983">
    <property type="entry name" value="UbiG"/>
    <property type="match status" value="1"/>
</dbReference>
<dbReference type="FunFam" id="3.40.50.150:FF:000028">
    <property type="entry name" value="Ubiquinone biosynthesis O-methyltransferase"/>
    <property type="match status" value="1"/>
</dbReference>
<dbReference type="HAMAP" id="MF_00472">
    <property type="entry name" value="UbiG"/>
    <property type="match status" value="1"/>
</dbReference>
<dbReference type="GO" id="GO:0032259">
    <property type="term" value="P:methylation"/>
    <property type="evidence" value="ECO:0007669"/>
    <property type="project" value="UniProtKB-KW"/>
</dbReference>
<comment type="caution">
    <text evidence="6">The sequence shown here is derived from an EMBL/GenBank/DDBJ whole genome shotgun (WGS) entry which is preliminary data.</text>
</comment>
<evidence type="ECO:0000256" key="1">
    <source>
        <dbReference type="ARBA" id="ARBA00022603"/>
    </source>
</evidence>
<dbReference type="RefSeq" id="WP_035015697.1">
    <property type="nucleotide sequence ID" value="NZ_ARZY01000034.1"/>
</dbReference>
<comment type="similarity">
    <text evidence="5">Belongs to the methyltransferase superfamily. UbiG/COQ3 family.</text>
</comment>
<keyword evidence="2 5" id="KW-0808">Transferase</keyword>
<dbReference type="PANTHER" id="PTHR43464:SF19">
    <property type="entry name" value="UBIQUINONE BIOSYNTHESIS O-METHYLTRANSFERASE, MITOCHONDRIAL"/>
    <property type="match status" value="1"/>
</dbReference>
<feature type="binding site" evidence="5">
    <location>
        <position position="56"/>
    </location>
    <ligand>
        <name>S-adenosyl-L-methionine</name>
        <dbReference type="ChEBI" id="CHEBI:59789"/>
    </ligand>
</feature>
<reference evidence="6 7" key="1">
    <citation type="journal article" date="2014" name="Genome Announc.">
        <title>Draft Genome Sequence of the Agar-Degrading Bacterium Catenovulum sp. Strain DS-2, Isolated from Intestines of Haliotis diversicolor.</title>
        <authorList>
            <person name="Shan D."/>
            <person name="Li X."/>
            <person name="Gu Z."/>
            <person name="Wei G."/>
            <person name="Gao Z."/>
            <person name="Shao Z."/>
        </authorList>
    </citation>
    <scope>NUCLEOTIDE SEQUENCE [LARGE SCALE GENOMIC DNA]</scope>
    <source>
        <strain evidence="6 7">DS-2</strain>
    </source>
</reference>
<dbReference type="SUPFAM" id="SSF53335">
    <property type="entry name" value="S-adenosyl-L-methionine-dependent methyltransferases"/>
    <property type="match status" value="1"/>
</dbReference>
<dbReference type="Proteomes" id="UP000019276">
    <property type="component" value="Unassembled WGS sequence"/>
</dbReference>
<keyword evidence="3 5" id="KW-0831">Ubiquinone biosynthesis</keyword>
<keyword evidence="7" id="KW-1185">Reference proteome</keyword>
<dbReference type="InterPro" id="IPR029063">
    <property type="entry name" value="SAM-dependent_MTases_sf"/>
</dbReference>
<name>W7QA62_9ALTE</name>
<feature type="binding site" evidence="5">
    <location>
        <position position="121"/>
    </location>
    <ligand>
        <name>S-adenosyl-L-methionine</name>
        <dbReference type="ChEBI" id="CHEBI:59789"/>
    </ligand>
</feature>
<dbReference type="GO" id="GO:0102208">
    <property type="term" value="F:2-polyprenyl-6-hydroxyphenol methylase activity"/>
    <property type="evidence" value="ECO:0007669"/>
    <property type="project" value="UniProtKB-EC"/>
</dbReference>
<evidence type="ECO:0000313" key="6">
    <source>
        <dbReference type="EMBL" id="EWH08891.1"/>
    </source>
</evidence>
<keyword evidence="4 5" id="KW-0949">S-adenosyl-L-methionine</keyword>
<evidence type="ECO:0000313" key="7">
    <source>
        <dbReference type="Proteomes" id="UP000019276"/>
    </source>
</evidence>
<comment type="function">
    <text evidence="5">O-methyltransferase that catalyzes the 2 O-methylation steps in the ubiquinone biosynthetic pathway.</text>
</comment>
<comment type="catalytic activity">
    <reaction evidence="5">
        <text>a 3-demethylubiquinol + S-adenosyl-L-methionine = a ubiquinol + S-adenosyl-L-homocysteine + H(+)</text>
        <dbReference type="Rhea" id="RHEA:44380"/>
        <dbReference type="Rhea" id="RHEA-COMP:9566"/>
        <dbReference type="Rhea" id="RHEA-COMP:10914"/>
        <dbReference type="ChEBI" id="CHEBI:15378"/>
        <dbReference type="ChEBI" id="CHEBI:17976"/>
        <dbReference type="ChEBI" id="CHEBI:57856"/>
        <dbReference type="ChEBI" id="CHEBI:59789"/>
        <dbReference type="ChEBI" id="CHEBI:84422"/>
        <dbReference type="EC" id="2.1.1.64"/>
    </reaction>
</comment>
<evidence type="ECO:0000256" key="4">
    <source>
        <dbReference type="ARBA" id="ARBA00022691"/>
    </source>
</evidence>
<dbReference type="InterPro" id="IPR010233">
    <property type="entry name" value="UbiG_MeTrfase"/>
</dbReference>
<dbReference type="Pfam" id="PF13489">
    <property type="entry name" value="Methyltransf_23"/>
    <property type="match status" value="1"/>
</dbReference>
<dbReference type="Gene3D" id="3.40.50.150">
    <property type="entry name" value="Vaccinia Virus protein VP39"/>
    <property type="match status" value="1"/>
</dbReference>
<proteinExistence type="inferred from homology"/>
<evidence type="ECO:0000256" key="3">
    <source>
        <dbReference type="ARBA" id="ARBA00022688"/>
    </source>
</evidence>
<protein>
    <recommendedName>
        <fullName evidence="5">Ubiquinone biosynthesis O-methyltransferase</fullName>
    </recommendedName>
    <alternativeName>
        <fullName evidence="5">2-polyprenyl-6-hydroxyphenol methylase</fullName>
        <ecNumber evidence="5">2.1.1.222</ecNumber>
    </alternativeName>
    <alternativeName>
        <fullName evidence="5">3-demethylubiquinone 3-O-methyltransferase</fullName>
        <ecNumber evidence="5">2.1.1.64</ecNumber>
    </alternativeName>
</protein>
<dbReference type="OrthoDB" id="9801538at2"/>
<dbReference type="PANTHER" id="PTHR43464">
    <property type="entry name" value="METHYLTRANSFERASE"/>
    <property type="match status" value="1"/>
</dbReference>
<dbReference type="GO" id="GO:0061542">
    <property type="term" value="F:3-demethylubiquinol 3-O-methyltransferase activity"/>
    <property type="evidence" value="ECO:0007669"/>
    <property type="project" value="UniProtKB-UniRule"/>
</dbReference>
<sequence>MSNIDPTEIEKFNAIAARWWDLSGEFSPLHKMNPYRIKYIEDNVGGLFDKTVLDVGSGGGILAEALAQRGATVTGLEPAPQSVEVAIEHAQQSQLDIDYHQGVIEDFAIDRAETFDIVTCLEMLEHVPDPASILTAAISTLKPGGYLFVSTLNRSLRGYLLGILAAEYLLNIVPKGTHEHNKFLKPSEVIGMIEQNDCKVQKANGIHFNPITQNFSINNDLAVNYILCAKKL</sequence>
<feature type="binding site" evidence="5">
    <location>
        <position position="36"/>
    </location>
    <ligand>
        <name>S-adenosyl-L-methionine</name>
        <dbReference type="ChEBI" id="CHEBI:59789"/>
    </ligand>
</feature>
<dbReference type="GO" id="GO:0010420">
    <property type="term" value="F:polyprenyldihydroxybenzoate methyltransferase activity"/>
    <property type="evidence" value="ECO:0007669"/>
    <property type="project" value="InterPro"/>
</dbReference>
<comment type="catalytic activity">
    <reaction evidence="5">
        <text>a 3-(all-trans-polyprenyl)benzene-1,2-diol + S-adenosyl-L-methionine = a 2-methoxy-6-(all-trans-polyprenyl)phenol + S-adenosyl-L-homocysteine + H(+)</text>
        <dbReference type="Rhea" id="RHEA:31411"/>
        <dbReference type="Rhea" id="RHEA-COMP:9550"/>
        <dbReference type="Rhea" id="RHEA-COMP:9551"/>
        <dbReference type="ChEBI" id="CHEBI:15378"/>
        <dbReference type="ChEBI" id="CHEBI:57856"/>
        <dbReference type="ChEBI" id="CHEBI:59789"/>
        <dbReference type="ChEBI" id="CHEBI:62729"/>
        <dbReference type="ChEBI" id="CHEBI:62731"/>
        <dbReference type="EC" id="2.1.1.222"/>
    </reaction>
</comment>
<dbReference type="CDD" id="cd02440">
    <property type="entry name" value="AdoMet_MTases"/>
    <property type="match status" value="1"/>
</dbReference>
<dbReference type="EC" id="2.1.1.222" evidence="5"/>
<dbReference type="STRING" id="1328313.DS2_15224"/>
<dbReference type="EMBL" id="ARZY01000034">
    <property type="protein sequence ID" value="EWH08891.1"/>
    <property type="molecule type" value="Genomic_DNA"/>
</dbReference>
<dbReference type="PATRIC" id="fig|1328313.3.peg.3102"/>
<keyword evidence="6" id="KW-0830">Ubiquinone</keyword>
<keyword evidence="1 5" id="KW-0489">Methyltransferase</keyword>
<accession>W7QA62</accession>
<dbReference type="AlphaFoldDB" id="W7QA62"/>
<dbReference type="UniPathway" id="UPA00232"/>